<comment type="caution">
    <text evidence="1">The sequence shown here is derived from an EMBL/GenBank/DDBJ whole genome shotgun (WGS) entry which is preliminary data.</text>
</comment>
<sequence>MRLRKKHLTAFFKNQHNITRANSTIVTFESIAKVKTMGQRYYHQRINQLQNLNARQLKKYRKRQINSGLTGSKYGAICKTSLKPASAVFKKVALNDLKGTV</sequence>
<gene>
    <name evidence="1" type="ORF">GCM10011501_22390</name>
</gene>
<keyword evidence="2" id="KW-1185">Reference proteome</keyword>
<evidence type="ECO:0000313" key="1">
    <source>
        <dbReference type="EMBL" id="GHE92369.1"/>
    </source>
</evidence>
<organism evidence="1 2">
    <name type="scientific">Thalassotalea profundi</name>
    <dbReference type="NCBI Taxonomy" id="2036687"/>
    <lineage>
        <taxon>Bacteria</taxon>
        <taxon>Pseudomonadati</taxon>
        <taxon>Pseudomonadota</taxon>
        <taxon>Gammaproteobacteria</taxon>
        <taxon>Alteromonadales</taxon>
        <taxon>Colwelliaceae</taxon>
        <taxon>Thalassotalea</taxon>
    </lineage>
</organism>
<dbReference type="Proteomes" id="UP000626370">
    <property type="component" value="Unassembled WGS sequence"/>
</dbReference>
<name>A0ABQ3IWY0_9GAMM</name>
<reference evidence="2" key="1">
    <citation type="journal article" date="2019" name="Int. J. Syst. Evol. Microbiol.">
        <title>The Global Catalogue of Microorganisms (GCM) 10K type strain sequencing project: providing services to taxonomists for standard genome sequencing and annotation.</title>
        <authorList>
            <consortium name="The Broad Institute Genomics Platform"/>
            <consortium name="The Broad Institute Genome Sequencing Center for Infectious Disease"/>
            <person name="Wu L."/>
            <person name="Ma J."/>
        </authorList>
    </citation>
    <scope>NUCLEOTIDE SEQUENCE [LARGE SCALE GENOMIC DNA]</scope>
    <source>
        <strain evidence="2">CGMCC 1.15922</strain>
    </source>
</reference>
<dbReference type="EMBL" id="BNAH01000008">
    <property type="protein sequence ID" value="GHE92369.1"/>
    <property type="molecule type" value="Genomic_DNA"/>
</dbReference>
<protein>
    <recommendedName>
        <fullName evidence="3">Transposase</fullName>
    </recommendedName>
</protein>
<evidence type="ECO:0008006" key="3">
    <source>
        <dbReference type="Google" id="ProtNLM"/>
    </source>
</evidence>
<evidence type="ECO:0000313" key="2">
    <source>
        <dbReference type="Proteomes" id="UP000626370"/>
    </source>
</evidence>
<proteinExistence type="predicted"/>
<accession>A0ABQ3IWY0</accession>